<keyword evidence="2" id="KW-0472">Membrane</keyword>
<proteinExistence type="predicted"/>
<gene>
    <name evidence="3" type="ORF">P7E30_15265</name>
</gene>
<accession>A0AAE4KYN8</accession>
<evidence type="ECO:0000313" key="4">
    <source>
        <dbReference type="Proteomes" id="UP001183682"/>
    </source>
</evidence>
<keyword evidence="2" id="KW-0812">Transmembrane</keyword>
<name>A0AAE4KYN8_ENTGA</name>
<dbReference type="Proteomes" id="UP001183682">
    <property type="component" value="Unassembled WGS sequence"/>
</dbReference>
<keyword evidence="2" id="KW-1133">Transmembrane helix</keyword>
<dbReference type="RefSeq" id="WP_311810076.1">
    <property type="nucleotide sequence ID" value="NZ_JARPZN010000015.1"/>
</dbReference>
<dbReference type="EMBL" id="JARPZN010000015">
    <property type="protein sequence ID" value="MDT2691536.1"/>
    <property type="molecule type" value="Genomic_DNA"/>
</dbReference>
<sequence length="213" mass="24568">MKNTNRVIVIILVGILSFSAGILIALNYLQPALKDHAKQDLLSEQKTNQETIQSYAEENKSLQKELESQTVNLPKDTRSEQEFKNIERVAKAFTDGFYTNNSENIQEKLDSIQEYLTPKAQGKIVPYWVESKDKMTVEQSKISEKYYANLENVLGEATVTGFLYVSTSYEGDKPFTVRYLIQMDLKKNESNVWQVNEIRETVTTNDVPERFYE</sequence>
<comment type="caution">
    <text evidence="3">The sequence shown here is derived from an EMBL/GenBank/DDBJ whole genome shotgun (WGS) entry which is preliminary data.</text>
</comment>
<keyword evidence="1" id="KW-0175">Coiled coil</keyword>
<feature type="transmembrane region" description="Helical" evidence="2">
    <location>
        <begin position="7"/>
        <end position="29"/>
    </location>
</feature>
<feature type="coiled-coil region" evidence="1">
    <location>
        <begin position="45"/>
        <end position="72"/>
    </location>
</feature>
<evidence type="ECO:0000313" key="3">
    <source>
        <dbReference type="EMBL" id="MDT2691536.1"/>
    </source>
</evidence>
<dbReference type="AlphaFoldDB" id="A0AAE4KYN8"/>
<protein>
    <submittedName>
        <fullName evidence="3">Uncharacterized protein</fullName>
    </submittedName>
</protein>
<organism evidence="3 4">
    <name type="scientific">Enterococcus gallinarum</name>
    <dbReference type="NCBI Taxonomy" id="1353"/>
    <lineage>
        <taxon>Bacteria</taxon>
        <taxon>Bacillati</taxon>
        <taxon>Bacillota</taxon>
        <taxon>Bacilli</taxon>
        <taxon>Lactobacillales</taxon>
        <taxon>Enterococcaceae</taxon>
        <taxon>Enterococcus</taxon>
    </lineage>
</organism>
<evidence type="ECO:0000256" key="2">
    <source>
        <dbReference type="SAM" id="Phobius"/>
    </source>
</evidence>
<reference evidence="3" key="1">
    <citation type="submission" date="2023-03" db="EMBL/GenBank/DDBJ databases">
        <authorList>
            <person name="Shen W."/>
            <person name="Cai J."/>
        </authorList>
    </citation>
    <scope>NUCLEOTIDE SEQUENCE</scope>
    <source>
        <strain evidence="3">K69-2</strain>
    </source>
</reference>
<evidence type="ECO:0000256" key="1">
    <source>
        <dbReference type="SAM" id="Coils"/>
    </source>
</evidence>